<comment type="caution">
    <text evidence="2">The sequence shown here is derived from an EMBL/GenBank/DDBJ whole genome shotgun (WGS) entry which is preliminary data.</text>
</comment>
<feature type="region of interest" description="Disordered" evidence="1">
    <location>
        <begin position="72"/>
        <end position="91"/>
    </location>
</feature>
<sequence>MEVAQFLFAHGALVQSNRLSFIPPPVLDRYLVFIIYPYELDNQQDPTELEQDHTPAMAGLRLSRITMIQNKINTGRNPSKTPHTCAAPKPTRRQIKHGTTHLLRQGNVSNGNASNEHTTDENTPSKWPWEPHPPRQYHTPAAAGVWYYKVLDSNPNEPLTPNPPNKHPVNEDPGPQGPLGCLRGCLGAP</sequence>
<dbReference type="Proteomes" id="UP000886523">
    <property type="component" value="Unassembled WGS sequence"/>
</dbReference>
<dbReference type="EMBL" id="MU129012">
    <property type="protein sequence ID" value="KAF9510709.1"/>
    <property type="molecule type" value="Genomic_DNA"/>
</dbReference>
<evidence type="ECO:0000313" key="3">
    <source>
        <dbReference type="Proteomes" id="UP000886523"/>
    </source>
</evidence>
<organism evidence="2 3">
    <name type="scientific">Hydnum rufescens UP504</name>
    <dbReference type="NCBI Taxonomy" id="1448309"/>
    <lineage>
        <taxon>Eukaryota</taxon>
        <taxon>Fungi</taxon>
        <taxon>Dikarya</taxon>
        <taxon>Basidiomycota</taxon>
        <taxon>Agaricomycotina</taxon>
        <taxon>Agaricomycetes</taxon>
        <taxon>Cantharellales</taxon>
        <taxon>Hydnaceae</taxon>
        <taxon>Hydnum</taxon>
    </lineage>
</organism>
<protein>
    <submittedName>
        <fullName evidence="2">Uncharacterized protein</fullName>
    </submittedName>
</protein>
<proteinExistence type="predicted"/>
<feature type="compositionally biased region" description="Polar residues" evidence="1">
    <location>
        <begin position="106"/>
        <end position="125"/>
    </location>
</feature>
<dbReference type="AlphaFoldDB" id="A0A9P6ARI5"/>
<reference evidence="2" key="1">
    <citation type="journal article" date="2020" name="Nat. Commun.">
        <title>Large-scale genome sequencing of mycorrhizal fungi provides insights into the early evolution of symbiotic traits.</title>
        <authorList>
            <person name="Miyauchi S."/>
            <person name="Kiss E."/>
            <person name="Kuo A."/>
            <person name="Drula E."/>
            <person name="Kohler A."/>
            <person name="Sanchez-Garcia M."/>
            <person name="Morin E."/>
            <person name="Andreopoulos B."/>
            <person name="Barry K.W."/>
            <person name="Bonito G."/>
            <person name="Buee M."/>
            <person name="Carver A."/>
            <person name="Chen C."/>
            <person name="Cichocki N."/>
            <person name="Clum A."/>
            <person name="Culley D."/>
            <person name="Crous P.W."/>
            <person name="Fauchery L."/>
            <person name="Girlanda M."/>
            <person name="Hayes R.D."/>
            <person name="Keri Z."/>
            <person name="LaButti K."/>
            <person name="Lipzen A."/>
            <person name="Lombard V."/>
            <person name="Magnuson J."/>
            <person name="Maillard F."/>
            <person name="Murat C."/>
            <person name="Nolan M."/>
            <person name="Ohm R.A."/>
            <person name="Pangilinan J."/>
            <person name="Pereira M.F."/>
            <person name="Perotto S."/>
            <person name="Peter M."/>
            <person name="Pfister S."/>
            <person name="Riley R."/>
            <person name="Sitrit Y."/>
            <person name="Stielow J.B."/>
            <person name="Szollosi G."/>
            <person name="Zifcakova L."/>
            <person name="Stursova M."/>
            <person name="Spatafora J.W."/>
            <person name="Tedersoo L."/>
            <person name="Vaario L.M."/>
            <person name="Yamada A."/>
            <person name="Yan M."/>
            <person name="Wang P."/>
            <person name="Xu J."/>
            <person name="Bruns T."/>
            <person name="Baldrian P."/>
            <person name="Vilgalys R."/>
            <person name="Dunand C."/>
            <person name="Henrissat B."/>
            <person name="Grigoriev I.V."/>
            <person name="Hibbett D."/>
            <person name="Nagy L.G."/>
            <person name="Martin F.M."/>
        </authorList>
    </citation>
    <scope>NUCLEOTIDE SEQUENCE</scope>
    <source>
        <strain evidence="2">UP504</strain>
    </source>
</reference>
<evidence type="ECO:0000256" key="1">
    <source>
        <dbReference type="SAM" id="MobiDB-lite"/>
    </source>
</evidence>
<feature type="region of interest" description="Disordered" evidence="1">
    <location>
        <begin position="152"/>
        <end position="189"/>
    </location>
</feature>
<gene>
    <name evidence="2" type="ORF">BS47DRAFT_1364385</name>
</gene>
<feature type="region of interest" description="Disordered" evidence="1">
    <location>
        <begin position="100"/>
        <end position="136"/>
    </location>
</feature>
<keyword evidence="3" id="KW-1185">Reference proteome</keyword>
<feature type="compositionally biased region" description="Polar residues" evidence="1">
    <location>
        <begin position="72"/>
        <end position="82"/>
    </location>
</feature>
<evidence type="ECO:0000313" key="2">
    <source>
        <dbReference type="EMBL" id="KAF9510709.1"/>
    </source>
</evidence>
<accession>A0A9P6ARI5</accession>
<name>A0A9P6ARI5_9AGAM</name>